<feature type="transmembrane region" description="Helical" evidence="11">
    <location>
        <begin position="197"/>
        <end position="219"/>
    </location>
</feature>
<keyword evidence="5" id="KW-0552">Olfaction</keyword>
<keyword evidence="6 11" id="KW-1133">Transmembrane helix</keyword>
<evidence type="ECO:0000256" key="5">
    <source>
        <dbReference type="ARBA" id="ARBA00022725"/>
    </source>
</evidence>
<feature type="transmembrane region" description="Helical" evidence="11">
    <location>
        <begin position="60"/>
        <end position="78"/>
    </location>
</feature>
<dbReference type="EMBL" id="OX459946">
    <property type="protein sequence ID" value="CAI9153589.1"/>
    <property type="molecule type" value="Genomic_DNA"/>
</dbReference>
<proteinExistence type="predicted"/>
<dbReference type="SUPFAM" id="SSF81321">
    <property type="entry name" value="Family A G protein-coupled receptor-like"/>
    <property type="match status" value="1"/>
</dbReference>
<dbReference type="InterPro" id="IPR000276">
    <property type="entry name" value="GPCR_Rhodpsn"/>
</dbReference>
<evidence type="ECO:0000256" key="9">
    <source>
        <dbReference type="ARBA" id="ARBA00023170"/>
    </source>
</evidence>
<feature type="transmembrane region" description="Helical" evidence="11">
    <location>
        <begin position="28"/>
        <end position="48"/>
    </location>
</feature>
<keyword evidence="9" id="KW-0675">Receptor</keyword>
<accession>A0ABN8XW37</accession>
<protein>
    <recommendedName>
        <fullName evidence="12">G-protein coupled receptors family 1 profile domain-containing protein</fullName>
    </recommendedName>
</protein>
<comment type="function">
    <text evidence="1">Putative odorant or sperm cell receptor.</text>
</comment>
<keyword evidence="5" id="KW-0716">Sensory transduction</keyword>
<dbReference type="Gene3D" id="1.20.1070.10">
    <property type="entry name" value="Rhodopsin 7-helix transmembrane proteins"/>
    <property type="match status" value="1"/>
</dbReference>
<evidence type="ECO:0000256" key="7">
    <source>
        <dbReference type="ARBA" id="ARBA00023040"/>
    </source>
</evidence>
<evidence type="ECO:0000313" key="13">
    <source>
        <dbReference type="EMBL" id="CAI9153589.1"/>
    </source>
</evidence>
<keyword evidence="14" id="KW-1185">Reference proteome</keyword>
<keyword evidence="8 11" id="KW-0472">Membrane</keyword>
<feature type="transmembrane region" description="Helical" evidence="11">
    <location>
        <begin position="130"/>
        <end position="154"/>
    </location>
</feature>
<dbReference type="InterPro" id="IPR000725">
    <property type="entry name" value="Olfact_rcpt"/>
</dbReference>
<keyword evidence="3" id="KW-1003">Cell membrane</keyword>
<evidence type="ECO:0000256" key="8">
    <source>
        <dbReference type="ARBA" id="ARBA00023136"/>
    </source>
</evidence>
<feature type="transmembrane region" description="Helical" evidence="11">
    <location>
        <begin position="240"/>
        <end position="260"/>
    </location>
</feature>
<keyword evidence="4 11" id="KW-0812">Transmembrane</keyword>
<name>A0ABN8XW37_RANTA</name>
<evidence type="ECO:0000256" key="11">
    <source>
        <dbReference type="SAM" id="Phobius"/>
    </source>
</evidence>
<keyword evidence="10" id="KW-0807">Transducer</keyword>
<evidence type="ECO:0000256" key="3">
    <source>
        <dbReference type="ARBA" id="ARBA00022475"/>
    </source>
</evidence>
<feature type="transmembrane region" description="Helical" evidence="11">
    <location>
        <begin position="98"/>
        <end position="118"/>
    </location>
</feature>
<organism evidence="13 14">
    <name type="scientific">Rangifer tarandus platyrhynchus</name>
    <name type="common">Svalbard reindeer</name>
    <dbReference type="NCBI Taxonomy" id="3082113"/>
    <lineage>
        <taxon>Eukaryota</taxon>
        <taxon>Metazoa</taxon>
        <taxon>Chordata</taxon>
        <taxon>Craniata</taxon>
        <taxon>Vertebrata</taxon>
        <taxon>Euteleostomi</taxon>
        <taxon>Mammalia</taxon>
        <taxon>Eutheria</taxon>
        <taxon>Laurasiatheria</taxon>
        <taxon>Artiodactyla</taxon>
        <taxon>Ruminantia</taxon>
        <taxon>Pecora</taxon>
        <taxon>Cervidae</taxon>
        <taxon>Odocoileinae</taxon>
        <taxon>Rangifer</taxon>
    </lineage>
</organism>
<evidence type="ECO:0000256" key="2">
    <source>
        <dbReference type="ARBA" id="ARBA00004651"/>
    </source>
</evidence>
<dbReference type="InterPro" id="IPR017452">
    <property type="entry name" value="GPCR_Rhodpsn_7TM"/>
</dbReference>
<feature type="domain" description="G-protein coupled receptors family 1 profile" evidence="12">
    <location>
        <begin position="41"/>
        <end position="305"/>
    </location>
</feature>
<comment type="subcellular location">
    <subcellularLocation>
        <location evidence="2">Cell membrane</location>
        <topology evidence="2">Multi-pass membrane protein</topology>
    </subcellularLocation>
</comment>
<dbReference type="PRINTS" id="PR00245">
    <property type="entry name" value="OLFACTORYR"/>
</dbReference>
<sequence>MARNNCTLLTEFILLGLADTLELQTILFSLFLVIYTLTVVGNIGMILLIRTDSRLHTPMYFFLAILSFADVGYSSTITPKMLVDLLSEKKSISFAGCFLQMYFFIAFATIECILFGLMAYDRYVAICNPLLYALIMSRTVCLKMATGAFTAGLLNSMVHTGYIFSLPFCGSNTINHFFCDIPPLLKLACGDIFVNEMVVYIFGILFVTVPFLLILGFYIRIISTILKLPANTGRTKAFSTCSSHLTVVLLFYGSATVTYLKPKSNEHEGLDKLISLFYTILTPMTDTFLSLFYTVIAPMFNPLIYTLRNKDVLTALRKLLP</sequence>
<dbReference type="CDD" id="cd15225">
    <property type="entry name" value="7tmA_OR10A-like"/>
    <property type="match status" value="1"/>
</dbReference>
<evidence type="ECO:0000256" key="10">
    <source>
        <dbReference type="ARBA" id="ARBA00023224"/>
    </source>
</evidence>
<evidence type="ECO:0000259" key="12">
    <source>
        <dbReference type="PROSITE" id="PS50262"/>
    </source>
</evidence>
<dbReference type="Proteomes" id="UP001176941">
    <property type="component" value="Chromosome 10"/>
</dbReference>
<gene>
    <name evidence="13" type="ORF">MRATA1EN1_LOCUS2551</name>
</gene>
<dbReference type="Pfam" id="PF13853">
    <property type="entry name" value="7tm_4"/>
    <property type="match status" value="1"/>
</dbReference>
<dbReference type="PANTHER" id="PTHR26452">
    <property type="entry name" value="OLFACTORY RECEPTOR"/>
    <property type="match status" value="1"/>
</dbReference>
<evidence type="ECO:0000256" key="6">
    <source>
        <dbReference type="ARBA" id="ARBA00022989"/>
    </source>
</evidence>
<dbReference type="InterPro" id="IPR050516">
    <property type="entry name" value="Olfactory_GPCR"/>
</dbReference>
<dbReference type="PROSITE" id="PS50262">
    <property type="entry name" value="G_PROTEIN_RECEP_F1_2"/>
    <property type="match status" value="1"/>
</dbReference>
<feature type="transmembrane region" description="Helical" evidence="11">
    <location>
        <begin position="280"/>
        <end position="300"/>
    </location>
</feature>
<dbReference type="PRINTS" id="PR00237">
    <property type="entry name" value="GPCRRHODOPSN"/>
</dbReference>
<evidence type="ECO:0000256" key="1">
    <source>
        <dbReference type="ARBA" id="ARBA00003929"/>
    </source>
</evidence>
<evidence type="ECO:0000313" key="14">
    <source>
        <dbReference type="Proteomes" id="UP001176941"/>
    </source>
</evidence>
<keyword evidence="7" id="KW-0297">G-protein coupled receptor</keyword>
<reference evidence="13" key="1">
    <citation type="submission" date="2023-04" db="EMBL/GenBank/DDBJ databases">
        <authorList>
            <consortium name="ELIXIR-Norway"/>
        </authorList>
    </citation>
    <scope>NUCLEOTIDE SEQUENCE [LARGE SCALE GENOMIC DNA]</scope>
</reference>
<evidence type="ECO:0000256" key="4">
    <source>
        <dbReference type="ARBA" id="ARBA00022692"/>
    </source>
</evidence>